<evidence type="ECO:0000313" key="1">
    <source>
        <dbReference type="EMBL" id="KXZ56240.1"/>
    </source>
</evidence>
<comment type="caution">
    <text evidence="1">The sequence shown here is derived from an EMBL/GenBank/DDBJ whole genome shotgun (WGS) entry which is preliminary data.</text>
</comment>
<keyword evidence="2" id="KW-1185">Reference proteome</keyword>
<sequence>MLPAELRPGGSAFATVDWRQSLCLNLVVQAKYLLTVVQCRQDVLAAVAHEHASSNAHWHNPHLPPPAGAVVAQRRVFASPMAADVNLEGARSGKPPLVCYPDVSFAVDNFEDAFEDMELVADYLAAKAARAPQPSLLHRLLGAPRRADGAAAGGQRDRIVLSGPGGIGRAEAVATAVPAGGGSGAVGPAVAAGGGARASALQLSLMWMSLPAQALAQTVLRFACS</sequence>
<gene>
    <name evidence="1" type="ORF">GPECTOR_1g209</name>
</gene>
<organism evidence="1 2">
    <name type="scientific">Gonium pectorale</name>
    <name type="common">Green alga</name>
    <dbReference type="NCBI Taxonomy" id="33097"/>
    <lineage>
        <taxon>Eukaryota</taxon>
        <taxon>Viridiplantae</taxon>
        <taxon>Chlorophyta</taxon>
        <taxon>core chlorophytes</taxon>
        <taxon>Chlorophyceae</taxon>
        <taxon>CS clade</taxon>
        <taxon>Chlamydomonadales</taxon>
        <taxon>Volvocaceae</taxon>
        <taxon>Gonium</taxon>
    </lineage>
</organism>
<dbReference type="EMBL" id="LSYV01000002">
    <property type="protein sequence ID" value="KXZ56240.1"/>
    <property type="molecule type" value="Genomic_DNA"/>
</dbReference>
<protein>
    <submittedName>
        <fullName evidence="1">Uncharacterized protein</fullName>
    </submittedName>
</protein>
<dbReference type="AlphaFoldDB" id="A0A150H3V0"/>
<evidence type="ECO:0000313" key="2">
    <source>
        <dbReference type="Proteomes" id="UP000075714"/>
    </source>
</evidence>
<proteinExistence type="predicted"/>
<dbReference type="Proteomes" id="UP000075714">
    <property type="component" value="Unassembled WGS sequence"/>
</dbReference>
<name>A0A150H3V0_GONPE</name>
<dbReference type="PANTHER" id="PTHR21477">
    <property type="entry name" value="ZGC:172139"/>
    <property type="match status" value="1"/>
</dbReference>
<accession>A0A150H3V0</accession>
<dbReference type="PANTHER" id="PTHR21477:SF13">
    <property type="entry name" value="KIAA0930"/>
    <property type="match status" value="1"/>
</dbReference>
<reference evidence="2" key="1">
    <citation type="journal article" date="2016" name="Nat. Commun.">
        <title>The Gonium pectorale genome demonstrates co-option of cell cycle regulation during the evolution of multicellularity.</title>
        <authorList>
            <person name="Hanschen E.R."/>
            <person name="Marriage T.N."/>
            <person name="Ferris P.J."/>
            <person name="Hamaji T."/>
            <person name="Toyoda A."/>
            <person name="Fujiyama A."/>
            <person name="Neme R."/>
            <person name="Noguchi H."/>
            <person name="Minakuchi Y."/>
            <person name="Suzuki M."/>
            <person name="Kawai-Toyooka H."/>
            <person name="Smith D.R."/>
            <person name="Sparks H."/>
            <person name="Anderson J."/>
            <person name="Bakaric R."/>
            <person name="Luria V."/>
            <person name="Karger A."/>
            <person name="Kirschner M.W."/>
            <person name="Durand P.M."/>
            <person name="Michod R.E."/>
            <person name="Nozaki H."/>
            <person name="Olson B.J."/>
        </authorList>
    </citation>
    <scope>NUCLEOTIDE SEQUENCE [LARGE SCALE GENOMIC DNA]</scope>
    <source>
        <strain evidence="2">NIES-2863</strain>
    </source>
</reference>
<dbReference type="InterPro" id="IPR019141">
    <property type="entry name" value="DUF2045"/>
</dbReference>
<dbReference type="OrthoDB" id="1906921at2759"/>
<dbReference type="Pfam" id="PF09741">
    <property type="entry name" value="DUF2045"/>
    <property type="match status" value="1"/>
</dbReference>